<evidence type="ECO:0000313" key="2">
    <source>
        <dbReference type="EMBL" id="MEJ8851809.1"/>
    </source>
</evidence>
<sequence length="123" mass="13271">MQDRPSTAELIEAVATFLREQVVTTTGGAAVPFHARVAANALDIVQRELRLAPEANQGELLRLRALLGADMPADLAEANRLLCARIASGAMTLATPGLAEHLRQTTRDKLAIDQPGYDNNDKR</sequence>
<proteinExistence type="predicted"/>
<dbReference type="InterPro" id="IPR046252">
    <property type="entry name" value="DUF6285"/>
</dbReference>
<keyword evidence="3" id="KW-1185">Reference proteome</keyword>
<dbReference type="Proteomes" id="UP001385892">
    <property type="component" value="Unassembled WGS sequence"/>
</dbReference>
<evidence type="ECO:0000259" key="1">
    <source>
        <dbReference type="Pfam" id="PF19802"/>
    </source>
</evidence>
<feature type="domain" description="DUF6285" evidence="1">
    <location>
        <begin position="31"/>
        <end position="117"/>
    </location>
</feature>
<name>A0ABU8WY27_9BURK</name>
<comment type="caution">
    <text evidence="2">The sequence shown here is derived from an EMBL/GenBank/DDBJ whole genome shotgun (WGS) entry which is preliminary data.</text>
</comment>
<reference evidence="2 3" key="1">
    <citation type="submission" date="2024-03" db="EMBL/GenBank/DDBJ databases">
        <title>Novel species of the genus Variovorax.</title>
        <authorList>
            <person name="Liu Q."/>
            <person name="Xin Y.-H."/>
        </authorList>
    </citation>
    <scope>NUCLEOTIDE SEQUENCE [LARGE SCALE GENOMIC DNA]</scope>
    <source>
        <strain evidence="2 3">KACC 18900</strain>
    </source>
</reference>
<dbReference type="EMBL" id="JBBKZT010000027">
    <property type="protein sequence ID" value="MEJ8851809.1"/>
    <property type="molecule type" value="Genomic_DNA"/>
</dbReference>
<organism evidence="2 3">
    <name type="scientific">Variovorax rhizosphaerae</name>
    <dbReference type="NCBI Taxonomy" id="1836200"/>
    <lineage>
        <taxon>Bacteria</taxon>
        <taxon>Pseudomonadati</taxon>
        <taxon>Pseudomonadota</taxon>
        <taxon>Betaproteobacteria</taxon>
        <taxon>Burkholderiales</taxon>
        <taxon>Comamonadaceae</taxon>
        <taxon>Variovorax</taxon>
    </lineage>
</organism>
<gene>
    <name evidence="2" type="ORF">WKW82_34625</name>
</gene>
<evidence type="ECO:0000313" key="3">
    <source>
        <dbReference type="Proteomes" id="UP001385892"/>
    </source>
</evidence>
<accession>A0ABU8WY27</accession>
<dbReference type="RefSeq" id="WP_340347579.1">
    <property type="nucleotide sequence ID" value="NZ_JBBKZT010000027.1"/>
</dbReference>
<protein>
    <submittedName>
        <fullName evidence="2">DUF6285 domain-containing protein</fullName>
    </submittedName>
</protein>
<dbReference type="Pfam" id="PF19802">
    <property type="entry name" value="DUF6285"/>
    <property type="match status" value="1"/>
</dbReference>